<comment type="caution">
    <text evidence="2">The sequence shown here is derived from an EMBL/GenBank/DDBJ whole genome shotgun (WGS) entry which is preliminary data.</text>
</comment>
<name>A0A9N9FIG5_9GLOM</name>
<protein>
    <submittedName>
        <fullName evidence="2">4988_t:CDS:1</fullName>
    </submittedName>
</protein>
<keyword evidence="3" id="KW-1185">Reference proteome</keyword>
<dbReference type="AlphaFoldDB" id="A0A9N9FIG5"/>
<gene>
    <name evidence="2" type="ORF">DEBURN_LOCUS6344</name>
</gene>
<feature type="region of interest" description="Disordered" evidence="1">
    <location>
        <begin position="11"/>
        <end position="34"/>
    </location>
</feature>
<dbReference type="Proteomes" id="UP000789706">
    <property type="component" value="Unassembled WGS sequence"/>
</dbReference>
<dbReference type="EMBL" id="CAJVPK010000641">
    <property type="protein sequence ID" value="CAG8535338.1"/>
    <property type="molecule type" value="Genomic_DNA"/>
</dbReference>
<evidence type="ECO:0000313" key="3">
    <source>
        <dbReference type="Proteomes" id="UP000789706"/>
    </source>
</evidence>
<accession>A0A9N9FIG5</accession>
<evidence type="ECO:0000313" key="2">
    <source>
        <dbReference type="EMBL" id="CAG8535338.1"/>
    </source>
</evidence>
<evidence type="ECO:0000256" key="1">
    <source>
        <dbReference type="SAM" id="MobiDB-lite"/>
    </source>
</evidence>
<organism evidence="2 3">
    <name type="scientific">Diversispora eburnea</name>
    <dbReference type="NCBI Taxonomy" id="1213867"/>
    <lineage>
        <taxon>Eukaryota</taxon>
        <taxon>Fungi</taxon>
        <taxon>Fungi incertae sedis</taxon>
        <taxon>Mucoromycota</taxon>
        <taxon>Glomeromycotina</taxon>
        <taxon>Glomeromycetes</taxon>
        <taxon>Diversisporales</taxon>
        <taxon>Diversisporaceae</taxon>
        <taxon>Diversispora</taxon>
    </lineage>
</organism>
<proteinExistence type="predicted"/>
<reference evidence="2" key="1">
    <citation type="submission" date="2021-06" db="EMBL/GenBank/DDBJ databases">
        <authorList>
            <person name="Kallberg Y."/>
            <person name="Tangrot J."/>
            <person name="Rosling A."/>
        </authorList>
    </citation>
    <scope>NUCLEOTIDE SEQUENCE</scope>
    <source>
        <strain evidence="2">AZ414A</strain>
    </source>
</reference>
<sequence length="72" mass="8117">MRRQGTLYLEQSLNANPHTAITSPGQKSNDETPTSVITRCMGCENTETDIRKKETTLIQKSQDSTFKTELKN</sequence>